<protein>
    <recommendedName>
        <fullName evidence="3">DUF1918 domain-containing protein</fullName>
    </recommendedName>
</protein>
<gene>
    <name evidence="1" type="ORF">JOF48_002885</name>
</gene>
<dbReference type="InterPro" id="IPR012340">
    <property type="entry name" value="NA-bd_OB-fold"/>
</dbReference>
<reference evidence="1 2" key="1">
    <citation type="submission" date="2021-03" db="EMBL/GenBank/DDBJ databases">
        <title>Sequencing the genomes of 1000 actinobacteria strains.</title>
        <authorList>
            <person name="Klenk H.-P."/>
        </authorList>
    </citation>
    <scope>NUCLEOTIDE SEQUENCE [LARGE SCALE GENOMIC DNA]</scope>
    <source>
        <strain evidence="1 2">DSM 16005</strain>
    </source>
</reference>
<evidence type="ECO:0000313" key="2">
    <source>
        <dbReference type="Proteomes" id="UP000711614"/>
    </source>
</evidence>
<dbReference type="Gene3D" id="2.40.50.140">
    <property type="entry name" value="Nucleic acid-binding proteins"/>
    <property type="match status" value="1"/>
</dbReference>
<name>A0ABS4YZ64_9MICC</name>
<evidence type="ECO:0008006" key="3">
    <source>
        <dbReference type="Google" id="ProtNLM"/>
    </source>
</evidence>
<sequence>MHRGADRSLTGKIGRVTGAVGPGTLGEVMLEVRGGTAAYFARPYDGASTFPVGARVLVMYLDPPQTVYVEQLPGFLQDHAGDAGEAGAGSADAGTP</sequence>
<dbReference type="EMBL" id="JAGIOI010000001">
    <property type="protein sequence ID" value="MBP2414086.1"/>
    <property type="molecule type" value="Genomic_DNA"/>
</dbReference>
<proteinExistence type="predicted"/>
<dbReference type="Proteomes" id="UP000711614">
    <property type="component" value="Unassembled WGS sequence"/>
</dbReference>
<evidence type="ECO:0000313" key="1">
    <source>
        <dbReference type="EMBL" id="MBP2414086.1"/>
    </source>
</evidence>
<keyword evidence="2" id="KW-1185">Reference proteome</keyword>
<organism evidence="1 2">
    <name type="scientific">Arthrobacter stackebrandtii</name>
    <dbReference type="NCBI Taxonomy" id="272161"/>
    <lineage>
        <taxon>Bacteria</taxon>
        <taxon>Bacillati</taxon>
        <taxon>Actinomycetota</taxon>
        <taxon>Actinomycetes</taxon>
        <taxon>Micrococcales</taxon>
        <taxon>Micrococcaceae</taxon>
        <taxon>Arthrobacter</taxon>
    </lineage>
</organism>
<dbReference type="RefSeq" id="WP_209681785.1">
    <property type="nucleotide sequence ID" value="NZ_JAGIOI010000001.1"/>
</dbReference>
<comment type="caution">
    <text evidence="1">The sequence shown here is derived from an EMBL/GenBank/DDBJ whole genome shotgun (WGS) entry which is preliminary data.</text>
</comment>
<accession>A0ABS4YZ64</accession>